<protein>
    <submittedName>
        <fullName evidence="1">Uncharacterized protein</fullName>
    </submittedName>
</protein>
<evidence type="ECO:0000313" key="2">
    <source>
        <dbReference type="Proteomes" id="UP001189624"/>
    </source>
</evidence>
<dbReference type="Proteomes" id="UP001189624">
    <property type="component" value="Chromosome 5"/>
</dbReference>
<sequence length="50" mass="5607">MANQTFLTAPTEIVYLYSLSKFQPLTRKYIKCKSDTDTNFLFLVLGGGDG</sequence>
<name>A0AA86SNX9_9FABA</name>
<keyword evidence="2" id="KW-1185">Reference proteome</keyword>
<evidence type="ECO:0000313" key="1">
    <source>
        <dbReference type="EMBL" id="CAJ1958369.1"/>
    </source>
</evidence>
<dbReference type="Gramene" id="rna-AYBTSS11_LOCUS17696">
    <property type="protein sequence ID" value="CAJ1958369.1"/>
    <property type="gene ID" value="gene-AYBTSS11_LOCUS17696"/>
</dbReference>
<proteinExistence type="predicted"/>
<accession>A0AA86SNX9</accession>
<dbReference type="EMBL" id="OY731402">
    <property type="protein sequence ID" value="CAJ1958369.1"/>
    <property type="molecule type" value="Genomic_DNA"/>
</dbReference>
<dbReference type="AlphaFoldDB" id="A0AA86SNX9"/>
<reference evidence="1" key="1">
    <citation type="submission" date="2023-10" db="EMBL/GenBank/DDBJ databases">
        <authorList>
            <person name="Domelevo Entfellner J.-B."/>
        </authorList>
    </citation>
    <scope>NUCLEOTIDE SEQUENCE</scope>
</reference>
<organism evidence="1 2">
    <name type="scientific">Sphenostylis stenocarpa</name>
    <dbReference type="NCBI Taxonomy" id="92480"/>
    <lineage>
        <taxon>Eukaryota</taxon>
        <taxon>Viridiplantae</taxon>
        <taxon>Streptophyta</taxon>
        <taxon>Embryophyta</taxon>
        <taxon>Tracheophyta</taxon>
        <taxon>Spermatophyta</taxon>
        <taxon>Magnoliopsida</taxon>
        <taxon>eudicotyledons</taxon>
        <taxon>Gunneridae</taxon>
        <taxon>Pentapetalae</taxon>
        <taxon>rosids</taxon>
        <taxon>fabids</taxon>
        <taxon>Fabales</taxon>
        <taxon>Fabaceae</taxon>
        <taxon>Papilionoideae</taxon>
        <taxon>50 kb inversion clade</taxon>
        <taxon>NPAAA clade</taxon>
        <taxon>indigoferoid/millettioid clade</taxon>
        <taxon>Phaseoleae</taxon>
        <taxon>Sphenostylis</taxon>
    </lineage>
</organism>
<gene>
    <name evidence="1" type="ORF">AYBTSS11_LOCUS17696</name>
</gene>